<comment type="caution">
    <text evidence="2">The sequence shown here is derived from an EMBL/GenBank/DDBJ whole genome shotgun (WGS) entry which is preliminary data.</text>
</comment>
<name>A0A9Q3Q288_9BASI</name>
<sequence length="169" mass="19304">MTPALETQAPVASNSSISVQGQAKGPQKKIRGRKNHQGKGKGKANWHRPYPQGYSIPKLEPSAVDMITKWANNSWSFKIENAFENSIYNPERDKPLTCFFKKKDRLSDLHPDMSDNMIKMRILRKCVGELDYDIKGRCVEPCSTEDYINAMEDVISRTRIGKTWTKIPM</sequence>
<gene>
    <name evidence="2" type="ORF">O181_122321</name>
</gene>
<evidence type="ECO:0000256" key="1">
    <source>
        <dbReference type="SAM" id="MobiDB-lite"/>
    </source>
</evidence>
<protein>
    <submittedName>
        <fullName evidence="2">Uncharacterized protein</fullName>
    </submittedName>
</protein>
<feature type="compositionally biased region" description="Polar residues" evidence="1">
    <location>
        <begin position="10"/>
        <end position="21"/>
    </location>
</feature>
<dbReference type="EMBL" id="AVOT02112923">
    <property type="protein sequence ID" value="MBW0582606.1"/>
    <property type="molecule type" value="Genomic_DNA"/>
</dbReference>
<dbReference type="AlphaFoldDB" id="A0A9Q3Q288"/>
<proteinExistence type="predicted"/>
<evidence type="ECO:0000313" key="2">
    <source>
        <dbReference type="EMBL" id="MBW0582606.1"/>
    </source>
</evidence>
<dbReference type="Proteomes" id="UP000765509">
    <property type="component" value="Unassembled WGS sequence"/>
</dbReference>
<accession>A0A9Q3Q288</accession>
<evidence type="ECO:0000313" key="3">
    <source>
        <dbReference type="Proteomes" id="UP000765509"/>
    </source>
</evidence>
<organism evidence="2 3">
    <name type="scientific">Austropuccinia psidii MF-1</name>
    <dbReference type="NCBI Taxonomy" id="1389203"/>
    <lineage>
        <taxon>Eukaryota</taxon>
        <taxon>Fungi</taxon>
        <taxon>Dikarya</taxon>
        <taxon>Basidiomycota</taxon>
        <taxon>Pucciniomycotina</taxon>
        <taxon>Pucciniomycetes</taxon>
        <taxon>Pucciniales</taxon>
        <taxon>Sphaerophragmiaceae</taxon>
        <taxon>Austropuccinia</taxon>
    </lineage>
</organism>
<reference evidence="2" key="1">
    <citation type="submission" date="2021-03" db="EMBL/GenBank/DDBJ databases">
        <title>Draft genome sequence of rust myrtle Austropuccinia psidii MF-1, a brazilian biotype.</title>
        <authorList>
            <person name="Quecine M.C."/>
            <person name="Pachon D.M.R."/>
            <person name="Bonatelli M.L."/>
            <person name="Correr F.H."/>
            <person name="Franceschini L.M."/>
            <person name="Leite T.F."/>
            <person name="Margarido G.R.A."/>
            <person name="Almeida C.A."/>
            <person name="Ferrarezi J.A."/>
            <person name="Labate C.A."/>
        </authorList>
    </citation>
    <scope>NUCLEOTIDE SEQUENCE</scope>
    <source>
        <strain evidence="2">MF-1</strain>
    </source>
</reference>
<feature type="compositionally biased region" description="Basic residues" evidence="1">
    <location>
        <begin position="26"/>
        <end position="46"/>
    </location>
</feature>
<keyword evidence="3" id="KW-1185">Reference proteome</keyword>
<feature type="region of interest" description="Disordered" evidence="1">
    <location>
        <begin position="1"/>
        <end position="52"/>
    </location>
</feature>